<name>H3KHC4_9BURK</name>
<dbReference type="Gene3D" id="3.40.30.10">
    <property type="entry name" value="Glutaredoxin"/>
    <property type="match status" value="1"/>
</dbReference>
<evidence type="ECO:0000313" key="2">
    <source>
        <dbReference type="Proteomes" id="UP000004956"/>
    </source>
</evidence>
<reference evidence="1 2" key="1">
    <citation type="submission" date="2011-11" db="EMBL/GenBank/DDBJ databases">
        <authorList>
            <person name="Weinstock G."/>
            <person name="Sodergren E."/>
            <person name="Clifton S."/>
            <person name="Fulton L."/>
            <person name="Fulton B."/>
            <person name="Courtney L."/>
            <person name="Fronick C."/>
            <person name="Harrison M."/>
            <person name="Strong C."/>
            <person name="Farmer C."/>
            <person name="Delahaunty K."/>
            <person name="Markovic C."/>
            <person name="Hall O."/>
            <person name="Minx P."/>
            <person name="Tomlinson C."/>
            <person name="Mitreva M."/>
            <person name="Hou S."/>
            <person name="Chen J."/>
            <person name="Wollam A."/>
            <person name="Pepin K.H."/>
            <person name="Johnson M."/>
            <person name="Bhonagiri V."/>
            <person name="Zhang X."/>
            <person name="Suruliraj S."/>
            <person name="Warren W."/>
            <person name="Chinwalla A."/>
            <person name="Mardis E.R."/>
            <person name="Wilson R.K."/>
        </authorList>
    </citation>
    <scope>NUCLEOTIDE SEQUENCE [LARGE SCALE GENOMIC DNA]</scope>
    <source>
        <strain evidence="1 2">YIT 11816</strain>
    </source>
</reference>
<comment type="caution">
    <text evidence="1">The sequence shown here is derived from an EMBL/GenBank/DDBJ whole genome shotgun (WGS) entry which is preliminary data.</text>
</comment>
<organism evidence="1 2">
    <name type="scientific">Sutterella parvirubra YIT 11816</name>
    <dbReference type="NCBI Taxonomy" id="762967"/>
    <lineage>
        <taxon>Bacteria</taxon>
        <taxon>Pseudomonadati</taxon>
        <taxon>Pseudomonadota</taxon>
        <taxon>Betaproteobacteria</taxon>
        <taxon>Burkholderiales</taxon>
        <taxon>Sutterellaceae</taxon>
        <taxon>Sutterella</taxon>
    </lineage>
</organism>
<proteinExistence type="predicted"/>
<protein>
    <submittedName>
        <fullName evidence="1">Uncharacterized protein</fullName>
    </submittedName>
</protein>
<accession>H3KHC4</accession>
<dbReference type="AlphaFoldDB" id="H3KHC4"/>
<dbReference type="HOGENOM" id="CLU_2404861_0_0_4"/>
<sequence>MRAAPPNAAALFTFTAKRDFAMLDAALQQQLRSYFANITRPVTLTASLDDSDGAREMKTLLEEVAALSDNITLKLDGTDQRRPSFRVEPSGIR</sequence>
<gene>
    <name evidence="1" type="ORF">HMPREF9440_02168</name>
</gene>
<dbReference type="Proteomes" id="UP000004956">
    <property type="component" value="Unassembled WGS sequence"/>
</dbReference>
<evidence type="ECO:0000313" key="1">
    <source>
        <dbReference type="EMBL" id="EHY30498.1"/>
    </source>
</evidence>
<keyword evidence="2" id="KW-1185">Reference proteome</keyword>
<dbReference type="SUPFAM" id="SSF52833">
    <property type="entry name" value="Thioredoxin-like"/>
    <property type="match status" value="1"/>
</dbReference>
<dbReference type="CDD" id="cd02974">
    <property type="entry name" value="AhpF_NTD_N"/>
    <property type="match status" value="1"/>
</dbReference>
<feature type="non-terminal residue" evidence="1">
    <location>
        <position position="93"/>
    </location>
</feature>
<dbReference type="EMBL" id="AFBQ01000326">
    <property type="protein sequence ID" value="EHY30498.1"/>
    <property type="molecule type" value="Genomic_DNA"/>
</dbReference>
<dbReference type="InterPro" id="IPR044142">
    <property type="entry name" value="AhpF_NTD_N"/>
</dbReference>
<dbReference type="InterPro" id="IPR036249">
    <property type="entry name" value="Thioredoxin-like_sf"/>
</dbReference>
<dbReference type="STRING" id="762967.HMPREF9440_02168"/>